<dbReference type="PROSITE" id="PS51864">
    <property type="entry name" value="ASTACIN"/>
    <property type="match status" value="1"/>
</dbReference>
<reference evidence="6" key="2">
    <citation type="submission" date="2021-04" db="EMBL/GenBank/DDBJ databases">
        <title>Genome-wide patterns of bracovirus chromosomal integration into multiple host tissues during parasitism.</title>
        <authorList>
            <person name="Chebbi M.A.C."/>
        </authorList>
    </citation>
    <scope>NUCLEOTIDE SEQUENCE</scope>
    <source>
        <tissue evidence="6">Whole body</tissue>
    </source>
</reference>
<feature type="binding site" evidence="3">
    <location>
        <position position="60"/>
    </location>
    <ligand>
        <name>Zn(2+)</name>
        <dbReference type="ChEBI" id="CHEBI:29105"/>
        <note>catalytic</note>
    </ligand>
</feature>
<evidence type="ECO:0008006" key="8">
    <source>
        <dbReference type="Google" id="ProtNLM"/>
    </source>
</evidence>
<keyword evidence="7" id="KW-1185">Reference proteome</keyword>
<evidence type="ECO:0000313" key="7">
    <source>
        <dbReference type="Proteomes" id="UP000729913"/>
    </source>
</evidence>
<dbReference type="GO" id="GO:0008270">
    <property type="term" value="F:zinc ion binding"/>
    <property type="evidence" value="ECO:0007669"/>
    <property type="project" value="UniProtKB-UniRule"/>
</dbReference>
<dbReference type="OrthoDB" id="7649039at2759"/>
<dbReference type="PANTHER" id="PTHR10127">
    <property type="entry name" value="DISCOIDIN, CUB, EGF, LAMININ , AND ZINC METALLOPROTEASE DOMAIN CONTAINING"/>
    <property type="match status" value="1"/>
</dbReference>
<dbReference type="Proteomes" id="UP000729913">
    <property type="component" value="Unassembled WGS sequence"/>
</dbReference>
<proteinExistence type="predicted"/>
<feature type="active site" evidence="3">
    <location>
        <position position="57"/>
    </location>
</feature>
<keyword evidence="3" id="KW-0645">Protease</keyword>
<reference evidence="6" key="1">
    <citation type="submission" date="2020-03" db="EMBL/GenBank/DDBJ databases">
        <authorList>
            <person name="Chebbi M.A."/>
            <person name="Drezen J.M."/>
        </authorList>
    </citation>
    <scope>NUCLEOTIDE SEQUENCE</scope>
    <source>
        <tissue evidence="6">Whole body</tissue>
    </source>
</reference>
<evidence type="ECO:0000256" key="2">
    <source>
        <dbReference type="PROSITE-ProRule" id="PRU00059"/>
    </source>
</evidence>
<keyword evidence="3" id="KW-0482">Metalloprotease</keyword>
<dbReference type="CDD" id="cd00041">
    <property type="entry name" value="CUB"/>
    <property type="match status" value="1"/>
</dbReference>
<comment type="caution">
    <text evidence="2">Lacks conserved residue(s) required for the propagation of feature annotation.</text>
</comment>
<dbReference type="InterPro" id="IPR006026">
    <property type="entry name" value="Peptidase_Metallo"/>
</dbReference>
<evidence type="ECO:0000256" key="1">
    <source>
        <dbReference type="ARBA" id="ARBA00023157"/>
    </source>
</evidence>
<feature type="domain" description="CUB" evidence="4">
    <location>
        <begin position="165"/>
        <end position="233"/>
    </location>
</feature>
<organism evidence="6 7">
    <name type="scientific">Cotesia typhae</name>
    <dbReference type="NCBI Taxonomy" id="2053667"/>
    <lineage>
        <taxon>Eukaryota</taxon>
        <taxon>Metazoa</taxon>
        <taxon>Ecdysozoa</taxon>
        <taxon>Arthropoda</taxon>
        <taxon>Hexapoda</taxon>
        <taxon>Insecta</taxon>
        <taxon>Pterygota</taxon>
        <taxon>Neoptera</taxon>
        <taxon>Endopterygota</taxon>
        <taxon>Hymenoptera</taxon>
        <taxon>Apocrita</taxon>
        <taxon>Ichneumonoidea</taxon>
        <taxon>Braconidae</taxon>
        <taxon>Microgastrinae</taxon>
        <taxon>Cotesia</taxon>
    </lineage>
</organism>
<gene>
    <name evidence="6" type="ORF">G9C98_008206</name>
</gene>
<dbReference type="Pfam" id="PF01400">
    <property type="entry name" value="Astacin"/>
    <property type="match status" value="1"/>
</dbReference>
<name>A0A8J5R641_9HYME</name>
<dbReference type="GO" id="GO:0006508">
    <property type="term" value="P:proteolysis"/>
    <property type="evidence" value="ECO:0007669"/>
    <property type="project" value="UniProtKB-KW"/>
</dbReference>
<dbReference type="SMART" id="SM00235">
    <property type="entry name" value="ZnMc"/>
    <property type="match status" value="1"/>
</dbReference>
<dbReference type="EMBL" id="JAAOIC020000035">
    <property type="protein sequence ID" value="KAG8039563.1"/>
    <property type="molecule type" value="Genomic_DNA"/>
</dbReference>
<keyword evidence="3" id="KW-0378">Hydrolase</keyword>
<dbReference type="PROSITE" id="PS01180">
    <property type="entry name" value="CUB"/>
    <property type="match status" value="1"/>
</dbReference>
<dbReference type="GO" id="GO:0004222">
    <property type="term" value="F:metalloendopeptidase activity"/>
    <property type="evidence" value="ECO:0007669"/>
    <property type="project" value="UniProtKB-UniRule"/>
</dbReference>
<dbReference type="InterPro" id="IPR000859">
    <property type="entry name" value="CUB_dom"/>
</dbReference>
<sequence>MKDNEKLWDHGIIPYEIDNVFSETQRNTIKQAIREWERSTCINIAYDCDSLVVLLHELGHAIGFDHEHKRPDRDEYVQIIYHNILPEKLKEFDKLAPNLVDTFNQTYDYFSVMHYPGHSYSKYEHRDTIIPISKIGTNTLPIGGGNKLSFSDVVTTNLLYQCPICGGTLLEPKGIFGPPIDQNNLLVNTSRCEWRIRAAAGEKIELQIKEMNIYESPGCLVDYLEVKNGYEAGDTAHSSINSKLPCPRIEYVTENGTRQISDVDGFFPFVTEMMKNKMDGVYLHLYGDEGDEPSIVYYVHCDGSEIHLTLSDVAEVTNKLLMEKEAGRSLFHFAINNCPNFEGGMKQFQLKSQIQLCYFPPESV</sequence>
<comment type="caution">
    <text evidence="6">The sequence shown here is derived from an EMBL/GenBank/DDBJ whole genome shotgun (WGS) entry which is preliminary data.</text>
</comment>
<evidence type="ECO:0000259" key="4">
    <source>
        <dbReference type="PROSITE" id="PS01180"/>
    </source>
</evidence>
<evidence type="ECO:0000313" key="6">
    <source>
        <dbReference type="EMBL" id="KAG8039563.1"/>
    </source>
</evidence>
<dbReference type="InterPro" id="IPR001506">
    <property type="entry name" value="Peptidase_M12A"/>
</dbReference>
<dbReference type="PANTHER" id="PTHR10127:SF850">
    <property type="entry name" value="METALLOENDOPEPTIDASE"/>
    <property type="match status" value="1"/>
</dbReference>
<evidence type="ECO:0000259" key="5">
    <source>
        <dbReference type="PROSITE" id="PS51864"/>
    </source>
</evidence>
<keyword evidence="3" id="KW-0479">Metal-binding</keyword>
<comment type="cofactor">
    <cofactor evidence="3">
        <name>Zn(2+)</name>
        <dbReference type="ChEBI" id="CHEBI:29105"/>
    </cofactor>
    <text evidence="3">Binds 1 zinc ion per subunit.</text>
</comment>
<feature type="binding site" evidence="3">
    <location>
        <position position="56"/>
    </location>
    <ligand>
        <name>Zn(2+)</name>
        <dbReference type="ChEBI" id="CHEBI:29105"/>
        <note>catalytic</note>
    </ligand>
</feature>
<protein>
    <recommendedName>
        <fullName evidence="8">Metalloendopeptidase</fullName>
    </recommendedName>
</protein>
<feature type="binding site" evidence="3">
    <location>
        <position position="66"/>
    </location>
    <ligand>
        <name>Zn(2+)</name>
        <dbReference type="ChEBI" id="CHEBI:29105"/>
        <note>catalytic</note>
    </ligand>
</feature>
<keyword evidence="3" id="KW-0862">Zinc</keyword>
<keyword evidence="1 2" id="KW-1015">Disulfide bond</keyword>
<evidence type="ECO:0000256" key="3">
    <source>
        <dbReference type="PROSITE-ProRule" id="PRU01211"/>
    </source>
</evidence>
<dbReference type="Pfam" id="PF00431">
    <property type="entry name" value="CUB"/>
    <property type="match status" value="1"/>
</dbReference>
<dbReference type="SMART" id="SM00042">
    <property type="entry name" value="CUB"/>
    <property type="match status" value="1"/>
</dbReference>
<accession>A0A8J5R641</accession>
<feature type="disulfide bond" evidence="2">
    <location>
        <begin position="165"/>
        <end position="192"/>
    </location>
</feature>
<dbReference type="AlphaFoldDB" id="A0A8J5R641"/>
<feature type="domain" description="Peptidase M12A" evidence="5">
    <location>
        <begin position="1"/>
        <end position="163"/>
    </location>
</feature>